<dbReference type="SUPFAM" id="SSF46689">
    <property type="entry name" value="Homeodomain-like"/>
    <property type="match status" value="1"/>
</dbReference>
<reference evidence="2 3" key="1">
    <citation type="submission" date="2023-03" db="EMBL/GenBank/DDBJ databases">
        <title>High-quality genome of Scylla paramamosain provides insights in environmental adaptation.</title>
        <authorList>
            <person name="Zhang L."/>
        </authorList>
    </citation>
    <scope>NUCLEOTIDE SEQUENCE [LARGE SCALE GENOMIC DNA]</scope>
    <source>
        <strain evidence="2">LZ_2023a</strain>
        <tissue evidence="2">Muscle</tissue>
    </source>
</reference>
<protein>
    <recommendedName>
        <fullName evidence="4">DDE-1 domain-containing protein</fullName>
    </recommendedName>
</protein>
<comment type="caution">
    <text evidence="2">The sequence shown here is derived from an EMBL/GenBank/DDBJ whole genome shotgun (WGS) entry which is preliminary data.</text>
</comment>
<dbReference type="InterPro" id="IPR009057">
    <property type="entry name" value="Homeodomain-like_sf"/>
</dbReference>
<sequence>MPHLNFPINDPSRKRRALRLEQKGKMLDPLEQGRKIVDNASQFKMNKLTIRTIRNNKQKVRDNLKVASAASAKKHEFCHRKIHDEELSSDTDAAQQYPACLKEMMENGGYTKDQVFIVDETALYWKRMQKNNVPGHVSLLVDCHPNIKIEFLPSHTTSLIQLIAAVKANYYRRTFLSLHKATDISTEQFVNMADDEALAVAGKKL</sequence>
<organism evidence="2 3">
    <name type="scientific">Scylla paramamosain</name>
    <name type="common">Mud crab</name>
    <dbReference type="NCBI Taxonomy" id="85552"/>
    <lineage>
        <taxon>Eukaryota</taxon>
        <taxon>Metazoa</taxon>
        <taxon>Ecdysozoa</taxon>
        <taxon>Arthropoda</taxon>
        <taxon>Crustacea</taxon>
        <taxon>Multicrustacea</taxon>
        <taxon>Malacostraca</taxon>
        <taxon>Eumalacostraca</taxon>
        <taxon>Eucarida</taxon>
        <taxon>Decapoda</taxon>
        <taxon>Pleocyemata</taxon>
        <taxon>Brachyura</taxon>
        <taxon>Eubrachyura</taxon>
        <taxon>Portunoidea</taxon>
        <taxon>Portunidae</taxon>
        <taxon>Portuninae</taxon>
        <taxon>Scylla</taxon>
    </lineage>
</organism>
<gene>
    <name evidence="2" type="ORF">O3P69_006415</name>
</gene>
<dbReference type="Proteomes" id="UP001487740">
    <property type="component" value="Unassembled WGS sequence"/>
</dbReference>
<name>A0AAW0U5Y0_SCYPA</name>
<accession>A0AAW0U5Y0</accession>
<dbReference type="EMBL" id="JARAKH010000019">
    <property type="protein sequence ID" value="KAK8394207.1"/>
    <property type="molecule type" value="Genomic_DNA"/>
</dbReference>
<evidence type="ECO:0000313" key="2">
    <source>
        <dbReference type="EMBL" id="KAK8394207.1"/>
    </source>
</evidence>
<evidence type="ECO:0008006" key="4">
    <source>
        <dbReference type="Google" id="ProtNLM"/>
    </source>
</evidence>
<dbReference type="Gene3D" id="1.10.10.60">
    <property type="entry name" value="Homeodomain-like"/>
    <property type="match status" value="1"/>
</dbReference>
<evidence type="ECO:0000256" key="1">
    <source>
        <dbReference type="ARBA" id="ARBA00004123"/>
    </source>
</evidence>
<proteinExistence type="predicted"/>
<keyword evidence="3" id="KW-1185">Reference proteome</keyword>
<evidence type="ECO:0000313" key="3">
    <source>
        <dbReference type="Proteomes" id="UP001487740"/>
    </source>
</evidence>
<dbReference type="AlphaFoldDB" id="A0AAW0U5Y0"/>
<dbReference type="GO" id="GO:0005634">
    <property type="term" value="C:nucleus"/>
    <property type="evidence" value="ECO:0007669"/>
    <property type="project" value="UniProtKB-SubCell"/>
</dbReference>
<comment type="subcellular location">
    <subcellularLocation>
        <location evidence="1">Nucleus</location>
    </subcellularLocation>
</comment>